<organism evidence="2 3">
    <name type="scientific">Durusdinium trenchii</name>
    <dbReference type="NCBI Taxonomy" id="1381693"/>
    <lineage>
        <taxon>Eukaryota</taxon>
        <taxon>Sar</taxon>
        <taxon>Alveolata</taxon>
        <taxon>Dinophyceae</taxon>
        <taxon>Suessiales</taxon>
        <taxon>Symbiodiniaceae</taxon>
        <taxon>Durusdinium</taxon>
    </lineage>
</organism>
<proteinExistence type="predicted"/>
<comment type="caution">
    <text evidence="2">The sequence shown here is derived from an EMBL/GenBank/DDBJ whole genome shotgun (WGS) entry which is preliminary data.</text>
</comment>
<protein>
    <submittedName>
        <fullName evidence="2">Uncharacterized protein</fullName>
    </submittedName>
</protein>
<keyword evidence="3" id="KW-1185">Reference proteome</keyword>
<evidence type="ECO:0000313" key="1">
    <source>
        <dbReference type="EMBL" id="CAK9006577.1"/>
    </source>
</evidence>
<evidence type="ECO:0000313" key="2">
    <source>
        <dbReference type="EMBL" id="CAK9006610.1"/>
    </source>
</evidence>
<gene>
    <name evidence="1" type="ORF">SCF082_LOCUS9093</name>
    <name evidence="2" type="ORF">SCF082_LOCUS9101</name>
</gene>
<dbReference type="EMBL" id="CAXAMM010005247">
    <property type="protein sequence ID" value="CAK9006577.1"/>
    <property type="molecule type" value="Genomic_DNA"/>
</dbReference>
<sequence length="195" mass="21650">MSKRNYIIEKLEEDFRNVFMTYADLSSLLPSPTASSLAHDEKGRIGALGISTETVVAEPGYGLRRLGMALSKRRLMQDLATPIKDFLELPYLLVNKALVDKFNPAMRLALLVTLDLVDKFNPAMPIAFLVTLDLVDDVNLDMCLALFQEYLNMGLVVAQVLDQDLMDVELKLLDLRPLASNSNKPDELCTTTASG</sequence>
<name>A0ABP0IX10_9DINO</name>
<dbReference type="EMBL" id="CAXAMM010005258">
    <property type="protein sequence ID" value="CAK9006610.1"/>
    <property type="molecule type" value="Genomic_DNA"/>
</dbReference>
<accession>A0ABP0IX10</accession>
<dbReference type="Proteomes" id="UP001642464">
    <property type="component" value="Unassembled WGS sequence"/>
</dbReference>
<evidence type="ECO:0000313" key="3">
    <source>
        <dbReference type="Proteomes" id="UP001642464"/>
    </source>
</evidence>
<reference evidence="2 3" key="1">
    <citation type="submission" date="2024-02" db="EMBL/GenBank/DDBJ databases">
        <authorList>
            <person name="Chen Y."/>
            <person name="Shah S."/>
            <person name="Dougan E. K."/>
            <person name="Thang M."/>
            <person name="Chan C."/>
        </authorList>
    </citation>
    <scope>NUCLEOTIDE SEQUENCE [LARGE SCALE GENOMIC DNA]</scope>
</reference>